<dbReference type="GO" id="GO:0005730">
    <property type="term" value="C:nucleolus"/>
    <property type="evidence" value="ECO:0007669"/>
    <property type="project" value="TreeGrafter"/>
</dbReference>
<dbReference type="InterPro" id="IPR050656">
    <property type="entry name" value="PINX1"/>
</dbReference>
<evidence type="ECO:0000313" key="4">
    <source>
        <dbReference type="Proteomes" id="UP000321570"/>
    </source>
</evidence>
<proteinExistence type="predicted"/>
<accession>A0A564YQ27</accession>
<dbReference type="PROSITE" id="PS50174">
    <property type="entry name" value="G_PATCH"/>
    <property type="match status" value="1"/>
</dbReference>
<dbReference type="Proteomes" id="UP000321570">
    <property type="component" value="Unassembled WGS sequence"/>
</dbReference>
<dbReference type="EMBL" id="CABIJS010000310">
    <property type="protein sequence ID" value="VUZ48773.1"/>
    <property type="molecule type" value="Genomic_DNA"/>
</dbReference>
<feature type="compositionally biased region" description="Polar residues" evidence="1">
    <location>
        <begin position="306"/>
        <end position="318"/>
    </location>
</feature>
<evidence type="ECO:0000313" key="3">
    <source>
        <dbReference type="EMBL" id="VUZ48773.1"/>
    </source>
</evidence>
<feature type="domain" description="G-patch" evidence="2">
    <location>
        <begin position="20"/>
        <end position="66"/>
    </location>
</feature>
<feature type="compositionally biased region" description="Basic and acidic residues" evidence="1">
    <location>
        <begin position="203"/>
        <end position="221"/>
    </location>
</feature>
<dbReference type="AlphaFoldDB" id="A0A564YQ27"/>
<feature type="region of interest" description="Disordered" evidence="1">
    <location>
        <begin position="139"/>
        <end position="172"/>
    </location>
</feature>
<dbReference type="SMART" id="SM00443">
    <property type="entry name" value="G_patch"/>
    <property type="match status" value="1"/>
</dbReference>
<evidence type="ECO:0000259" key="2">
    <source>
        <dbReference type="PROSITE" id="PS50174"/>
    </source>
</evidence>
<sequence>MPKSKSSQVIISKGSAITDDSNVGLQLLKKMGWIKDLGLGKNGSGILEPVKASSNFGRKGLGKGPTQANIDTVQQVHFESILQSLQSAAGNVSSSSDEEEVVTSKIRKPRLCYGRYLQDKDISRCDEHSLKVILGKSVVESKESSPIKSCPSSPSGETVGKKKDDDHDFGVKTYSSSTDLKSYFAEKMRAMRSRQTSAATEPSPKRFRADDSSSKSPEFHRPSFSLGDGQSDSDSTKKTKSRKHEKKEQIELSLPTDSSVEMMDTLKHSDPSDTGSSKKSKSTDFEISDKKSEESAEPSSSKSKKIVTNNYNSSTPSDELSEPPRPDSPDIFVNSNILSLKGYPYY</sequence>
<dbReference type="GO" id="GO:0003676">
    <property type="term" value="F:nucleic acid binding"/>
    <property type="evidence" value="ECO:0007669"/>
    <property type="project" value="InterPro"/>
</dbReference>
<organism evidence="3 4">
    <name type="scientific">Hymenolepis diminuta</name>
    <name type="common">Rat tapeworm</name>
    <dbReference type="NCBI Taxonomy" id="6216"/>
    <lineage>
        <taxon>Eukaryota</taxon>
        <taxon>Metazoa</taxon>
        <taxon>Spiralia</taxon>
        <taxon>Lophotrochozoa</taxon>
        <taxon>Platyhelminthes</taxon>
        <taxon>Cestoda</taxon>
        <taxon>Eucestoda</taxon>
        <taxon>Cyclophyllidea</taxon>
        <taxon>Hymenolepididae</taxon>
        <taxon>Hymenolepis</taxon>
    </lineage>
</organism>
<dbReference type="InterPro" id="IPR000467">
    <property type="entry name" value="G_patch_dom"/>
</dbReference>
<feature type="compositionally biased region" description="Basic and acidic residues" evidence="1">
    <location>
        <begin position="281"/>
        <end position="294"/>
    </location>
</feature>
<reference evidence="3 4" key="1">
    <citation type="submission" date="2019-07" db="EMBL/GenBank/DDBJ databases">
        <authorList>
            <person name="Jastrzebski P J."/>
            <person name="Paukszto L."/>
            <person name="Jastrzebski P J."/>
        </authorList>
    </citation>
    <scope>NUCLEOTIDE SEQUENCE [LARGE SCALE GENOMIC DNA]</scope>
    <source>
        <strain evidence="3 4">WMS-il1</strain>
    </source>
</reference>
<name>A0A564YQ27_HYMDI</name>
<evidence type="ECO:0000256" key="1">
    <source>
        <dbReference type="SAM" id="MobiDB-lite"/>
    </source>
</evidence>
<feature type="region of interest" description="Disordered" evidence="1">
    <location>
        <begin position="189"/>
        <end position="333"/>
    </location>
</feature>
<dbReference type="GO" id="GO:0010521">
    <property type="term" value="F:telomerase inhibitor activity"/>
    <property type="evidence" value="ECO:0007669"/>
    <property type="project" value="TreeGrafter"/>
</dbReference>
<dbReference type="PANTHER" id="PTHR23149:SF27">
    <property type="entry name" value="PIN2_TERF1-INTERACTING TELOMERASE INHIBITOR 1"/>
    <property type="match status" value="1"/>
</dbReference>
<dbReference type="PANTHER" id="PTHR23149">
    <property type="entry name" value="G PATCH DOMAIN CONTAINING PROTEIN"/>
    <property type="match status" value="1"/>
</dbReference>
<feature type="compositionally biased region" description="Low complexity" evidence="1">
    <location>
        <begin position="146"/>
        <end position="155"/>
    </location>
</feature>
<dbReference type="Pfam" id="PF01585">
    <property type="entry name" value="G-patch"/>
    <property type="match status" value="1"/>
</dbReference>
<keyword evidence="4" id="KW-1185">Reference proteome</keyword>
<protein>
    <recommendedName>
        <fullName evidence="2">G-patch domain-containing protein</fullName>
    </recommendedName>
</protein>
<gene>
    <name evidence="3" type="ORF">WMSIL1_LOCUS7979</name>
</gene>
<feature type="compositionally biased region" description="Basic and acidic residues" evidence="1">
    <location>
        <begin position="159"/>
        <end position="170"/>
    </location>
</feature>